<dbReference type="PANTHER" id="PTHR34153">
    <property type="entry name" value="SI:CH211-262H13.3-RELATED-RELATED"/>
    <property type="match status" value="1"/>
</dbReference>
<evidence type="ECO:0000256" key="1">
    <source>
        <dbReference type="SAM" id="MobiDB-lite"/>
    </source>
</evidence>
<organism evidence="2 3">
    <name type="scientific">Oedothorax gibbosus</name>
    <dbReference type="NCBI Taxonomy" id="931172"/>
    <lineage>
        <taxon>Eukaryota</taxon>
        <taxon>Metazoa</taxon>
        <taxon>Ecdysozoa</taxon>
        <taxon>Arthropoda</taxon>
        <taxon>Chelicerata</taxon>
        <taxon>Arachnida</taxon>
        <taxon>Araneae</taxon>
        <taxon>Araneomorphae</taxon>
        <taxon>Entelegynae</taxon>
        <taxon>Araneoidea</taxon>
        <taxon>Linyphiidae</taxon>
        <taxon>Erigoninae</taxon>
        <taxon>Oedothorax</taxon>
    </lineage>
</organism>
<accession>A0AAV6UHT4</accession>
<feature type="compositionally biased region" description="Acidic residues" evidence="1">
    <location>
        <begin position="238"/>
        <end position="248"/>
    </location>
</feature>
<evidence type="ECO:0008006" key="4">
    <source>
        <dbReference type="Google" id="ProtNLM"/>
    </source>
</evidence>
<protein>
    <recommendedName>
        <fullName evidence="4">DUF4806 domain-containing protein</fullName>
    </recommendedName>
</protein>
<feature type="compositionally biased region" description="Polar residues" evidence="1">
    <location>
        <begin position="206"/>
        <end position="218"/>
    </location>
</feature>
<keyword evidence="3" id="KW-1185">Reference proteome</keyword>
<dbReference type="AlphaFoldDB" id="A0AAV6UHT4"/>
<comment type="caution">
    <text evidence="2">The sequence shown here is derived from an EMBL/GenBank/DDBJ whole genome shotgun (WGS) entry which is preliminary data.</text>
</comment>
<feature type="region of interest" description="Disordered" evidence="1">
    <location>
        <begin position="199"/>
        <end position="257"/>
    </location>
</feature>
<dbReference type="PANTHER" id="PTHR34153:SF2">
    <property type="entry name" value="SI:CH211-262H13.3-RELATED"/>
    <property type="match status" value="1"/>
</dbReference>
<sequence>MHGLLHLAKDVENHSDLNQITAFPFEDFLGKLKRLVRSPNLPMEQVCNRIAELNSHHVNISPPNVSYFAILEQQHEDGPLPTNIIYKQLMQFRKVTIPTKKVTLTTQLKDKCIELLDGRIISVEMYYIVEFVNEKTVAVVPDSWMLNLNLCLWPPETPEWKNKRAKLVKNKAKPEECFEKYDVKFLGSSASLKRANQKAKKAVDTSDINTTDASTSNFVGRPKRKRKRTQVYSSSDCISDDVSSEEEELKSSYIPPPKPPALPEVNIIEAPTLQLPVPSEGFQPSSVTIEQLSQGLVTETPRRMGTPSQSLGRPVALEEIRHLKLVGGAELDLAVRGILRRCMTNGLASTFTYNGLRGEKRNFKSLILKKVVFSSVQLLFPAVTEVEFAKIVGDWFRYAPRKKGGSKQRGTVENTFRFNTNGDEGDF</sequence>
<proteinExistence type="predicted"/>
<gene>
    <name evidence="2" type="ORF">JTE90_005655</name>
</gene>
<reference evidence="2 3" key="1">
    <citation type="journal article" date="2022" name="Nat. Ecol. Evol.">
        <title>A masculinizing supergene underlies an exaggerated male reproductive morph in a spider.</title>
        <authorList>
            <person name="Hendrickx F."/>
            <person name="De Corte Z."/>
            <person name="Sonet G."/>
            <person name="Van Belleghem S.M."/>
            <person name="Kostlbacher S."/>
            <person name="Vangestel C."/>
        </authorList>
    </citation>
    <scope>NUCLEOTIDE SEQUENCE [LARGE SCALE GENOMIC DNA]</scope>
    <source>
        <strain evidence="2">W744_W776</strain>
    </source>
</reference>
<name>A0AAV6UHT4_9ARAC</name>
<evidence type="ECO:0000313" key="2">
    <source>
        <dbReference type="EMBL" id="KAG8183206.1"/>
    </source>
</evidence>
<evidence type="ECO:0000313" key="3">
    <source>
        <dbReference type="Proteomes" id="UP000827092"/>
    </source>
</evidence>
<dbReference type="EMBL" id="JAFNEN010000427">
    <property type="protein sequence ID" value="KAG8183206.1"/>
    <property type="molecule type" value="Genomic_DNA"/>
</dbReference>
<dbReference type="Proteomes" id="UP000827092">
    <property type="component" value="Unassembled WGS sequence"/>
</dbReference>